<feature type="region of interest" description="Disordered" evidence="1">
    <location>
        <begin position="36"/>
        <end position="86"/>
    </location>
</feature>
<dbReference type="PANTHER" id="PTHR36323:SF1">
    <property type="entry name" value="MYOTUBULARIN-LIKE PROTEIN"/>
    <property type="match status" value="1"/>
</dbReference>
<gene>
    <name evidence="2" type="ORF">ILEXP_LOCUS37475</name>
    <name evidence="3" type="ORF">ILEXP_LOCUS43427</name>
</gene>
<dbReference type="AlphaFoldDB" id="A0ABC8TFJ7"/>
<organism evidence="2 4">
    <name type="scientific">Ilex paraguariensis</name>
    <name type="common">yerba mate</name>
    <dbReference type="NCBI Taxonomy" id="185542"/>
    <lineage>
        <taxon>Eukaryota</taxon>
        <taxon>Viridiplantae</taxon>
        <taxon>Streptophyta</taxon>
        <taxon>Embryophyta</taxon>
        <taxon>Tracheophyta</taxon>
        <taxon>Spermatophyta</taxon>
        <taxon>Magnoliopsida</taxon>
        <taxon>eudicotyledons</taxon>
        <taxon>Gunneridae</taxon>
        <taxon>Pentapetalae</taxon>
        <taxon>asterids</taxon>
        <taxon>campanulids</taxon>
        <taxon>Aquifoliales</taxon>
        <taxon>Aquifoliaceae</taxon>
        <taxon>Ilex</taxon>
    </lineage>
</organism>
<keyword evidence="4" id="KW-1185">Reference proteome</keyword>
<sequence length="203" mass="22675">MGNGYHQSHLHHQNFHNRSTFLPTLCRVSIKDIKLSRAHSSSSDDPSSPRVSCMGQVKRNNKVNGFPTPYKFHSPTSTTTKAHPHNHHMKYTKLKRLLSGKNLTATTTTAPAAAIATSSGCNSRRGMIICDTRRPRFNYHNNVPVNIVELDPPLPVVRRVEPPATGRDEGNLWKRRSGKMALKGLQIEQINVPDNQYLPPASI</sequence>
<name>A0ABC8TFJ7_9AQUA</name>
<dbReference type="EMBL" id="CAUOFW020006184">
    <property type="protein sequence ID" value="CAK9173696.1"/>
    <property type="molecule type" value="Genomic_DNA"/>
</dbReference>
<protein>
    <submittedName>
        <fullName evidence="2">Uncharacterized protein</fullName>
    </submittedName>
</protein>
<dbReference type="Proteomes" id="UP001642360">
    <property type="component" value="Unassembled WGS sequence"/>
</dbReference>
<evidence type="ECO:0000256" key="1">
    <source>
        <dbReference type="SAM" id="MobiDB-lite"/>
    </source>
</evidence>
<evidence type="ECO:0000313" key="2">
    <source>
        <dbReference type="EMBL" id="CAK9168143.1"/>
    </source>
</evidence>
<comment type="caution">
    <text evidence="2">The sequence shown here is derived from an EMBL/GenBank/DDBJ whole genome shotgun (WGS) entry which is preliminary data.</text>
</comment>
<feature type="compositionally biased region" description="Low complexity" evidence="1">
    <location>
        <begin position="40"/>
        <end position="49"/>
    </location>
</feature>
<evidence type="ECO:0000313" key="4">
    <source>
        <dbReference type="Proteomes" id="UP001642360"/>
    </source>
</evidence>
<reference evidence="2 4" key="1">
    <citation type="submission" date="2024-02" db="EMBL/GenBank/DDBJ databases">
        <authorList>
            <person name="Vignale AGUSTIN F."/>
            <person name="Sosa J E."/>
            <person name="Modenutti C."/>
        </authorList>
    </citation>
    <scope>NUCLEOTIDE SEQUENCE [LARGE SCALE GENOMIC DNA]</scope>
</reference>
<evidence type="ECO:0000313" key="3">
    <source>
        <dbReference type="EMBL" id="CAK9173696.1"/>
    </source>
</evidence>
<accession>A0ABC8TFJ7</accession>
<proteinExistence type="predicted"/>
<dbReference type="EMBL" id="CAUOFW020005013">
    <property type="protein sequence ID" value="CAK9168143.1"/>
    <property type="molecule type" value="Genomic_DNA"/>
</dbReference>
<dbReference type="PANTHER" id="PTHR36323">
    <property type="entry name" value="MYOTUBULARIN-LIKE PROTEIN"/>
    <property type="match status" value="1"/>
</dbReference>